<evidence type="ECO:0000313" key="3">
    <source>
        <dbReference type="EMBL" id="OHT12461.1"/>
    </source>
</evidence>
<evidence type="ECO:0000256" key="2">
    <source>
        <dbReference type="SAM" id="MobiDB-lite"/>
    </source>
</evidence>
<keyword evidence="1" id="KW-0175">Coiled coil</keyword>
<dbReference type="EMBL" id="MLAK01000563">
    <property type="protein sequence ID" value="OHT12461.1"/>
    <property type="molecule type" value="Genomic_DNA"/>
</dbReference>
<dbReference type="InterPro" id="IPR050995">
    <property type="entry name" value="WD-F-box_domain-protein"/>
</dbReference>
<comment type="caution">
    <text evidence="3">The sequence shown here is derived from an EMBL/GenBank/DDBJ whole genome shotgun (WGS) entry which is preliminary data.</text>
</comment>
<dbReference type="VEuPathDB" id="TrichDB:TRFO_17742"/>
<sequence length="220" mass="26340">MARAIDTGSYLLEEAELEIDDSSDGEYVSVEVEDDEQISQPEPEESVDELPETYPSIQADDQPSVLRYNEVVDDYVRNFLKKMNMTETLATFQREWYEKQERPLFRDLSEEIADVKHRIQLMEAEHAKWQNVSEEVQQTWDRLKQERNYHREGLHALQKEKDDLTKDLRRMKKTKKRLDPALEELKLKFEQVNKERALLRIERDKLNEEIKRMQKADPKE</sequence>
<protein>
    <submittedName>
        <fullName evidence="3">WD repeat protein</fullName>
    </submittedName>
</protein>
<evidence type="ECO:0000256" key="1">
    <source>
        <dbReference type="SAM" id="Coils"/>
    </source>
</evidence>
<name>A0A1J4KSL1_9EUKA</name>
<organism evidence="3 4">
    <name type="scientific">Tritrichomonas foetus</name>
    <dbReference type="NCBI Taxonomy" id="1144522"/>
    <lineage>
        <taxon>Eukaryota</taxon>
        <taxon>Metamonada</taxon>
        <taxon>Parabasalia</taxon>
        <taxon>Tritrichomonadida</taxon>
        <taxon>Tritrichomonadidae</taxon>
        <taxon>Tritrichomonas</taxon>
    </lineage>
</organism>
<feature type="compositionally biased region" description="Acidic residues" evidence="2">
    <location>
        <begin position="31"/>
        <end position="51"/>
    </location>
</feature>
<feature type="region of interest" description="Disordered" evidence="2">
    <location>
        <begin position="30"/>
        <end position="62"/>
    </location>
</feature>
<dbReference type="OrthoDB" id="538223at2759"/>
<dbReference type="AlphaFoldDB" id="A0A1J4KSL1"/>
<accession>A0A1J4KSL1</accession>
<dbReference type="GeneID" id="94834468"/>
<gene>
    <name evidence="3" type="ORF">TRFO_17742</name>
</gene>
<dbReference type="Proteomes" id="UP000179807">
    <property type="component" value="Unassembled WGS sequence"/>
</dbReference>
<evidence type="ECO:0000313" key="4">
    <source>
        <dbReference type="Proteomes" id="UP000179807"/>
    </source>
</evidence>
<dbReference type="PANTHER" id="PTHR14604">
    <property type="entry name" value="WD40 REPEAT PF20"/>
    <property type="match status" value="1"/>
</dbReference>
<keyword evidence="4" id="KW-1185">Reference proteome</keyword>
<dbReference type="PANTHER" id="PTHR14604:SF3">
    <property type="entry name" value="SPERM-ASSOCIATED ANTIGEN 16 PROTEIN"/>
    <property type="match status" value="1"/>
</dbReference>
<proteinExistence type="predicted"/>
<dbReference type="RefSeq" id="XP_068365597.1">
    <property type="nucleotide sequence ID" value="XM_068499764.1"/>
</dbReference>
<reference evidence="3" key="1">
    <citation type="submission" date="2016-10" db="EMBL/GenBank/DDBJ databases">
        <authorList>
            <person name="Benchimol M."/>
            <person name="Almeida L.G."/>
            <person name="Vasconcelos A.T."/>
            <person name="Perreira-Neves A."/>
            <person name="Rosa I.A."/>
            <person name="Tasca T."/>
            <person name="Bogo M.R."/>
            <person name="de Souza W."/>
        </authorList>
    </citation>
    <scope>NUCLEOTIDE SEQUENCE [LARGE SCALE GENOMIC DNA]</scope>
    <source>
        <strain evidence="3">K</strain>
    </source>
</reference>
<feature type="coiled-coil region" evidence="1">
    <location>
        <begin position="154"/>
        <end position="216"/>
    </location>
</feature>